<dbReference type="Proteomes" id="UP000318995">
    <property type="component" value="Unassembled WGS sequence"/>
</dbReference>
<dbReference type="EMBL" id="SJPH01000002">
    <property type="protein sequence ID" value="TWT47194.1"/>
    <property type="molecule type" value="Genomic_DNA"/>
</dbReference>
<dbReference type="PRINTS" id="PR01545">
    <property type="entry name" value="THEMAYE10DUF"/>
</dbReference>
<comment type="caution">
    <text evidence="2">The sequence shown here is derived from an EMBL/GenBank/DDBJ whole genome shotgun (WGS) entry which is preliminary data.</text>
</comment>
<evidence type="ECO:0000313" key="3">
    <source>
        <dbReference type="Proteomes" id="UP000318995"/>
    </source>
</evidence>
<protein>
    <recommendedName>
        <fullName evidence="1">Glycoside-hydrolase family GH114 TIM-barrel domain-containing protein</fullName>
    </recommendedName>
</protein>
<accession>A0A5C5W9A1</accession>
<dbReference type="Pfam" id="PF03537">
    <property type="entry name" value="Glyco_hydro_114"/>
    <property type="match status" value="1"/>
</dbReference>
<proteinExistence type="predicted"/>
<reference evidence="2 3" key="1">
    <citation type="submission" date="2019-02" db="EMBL/GenBank/DDBJ databases">
        <title>Deep-cultivation of Planctomycetes and their phenomic and genomic characterization uncovers novel biology.</title>
        <authorList>
            <person name="Wiegand S."/>
            <person name="Jogler M."/>
            <person name="Boedeker C."/>
            <person name="Pinto D."/>
            <person name="Vollmers J."/>
            <person name="Rivas-Marin E."/>
            <person name="Kohn T."/>
            <person name="Peeters S.H."/>
            <person name="Heuer A."/>
            <person name="Rast P."/>
            <person name="Oberbeckmann S."/>
            <person name="Bunk B."/>
            <person name="Jeske O."/>
            <person name="Meyerdierks A."/>
            <person name="Storesund J.E."/>
            <person name="Kallscheuer N."/>
            <person name="Luecker S."/>
            <person name="Lage O.M."/>
            <person name="Pohl T."/>
            <person name="Merkel B.J."/>
            <person name="Hornburger P."/>
            <person name="Mueller R.-W."/>
            <person name="Bruemmer F."/>
            <person name="Labrenz M."/>
            <person name="Spormann A.M."/>
            <person name="Op Den Camp H."/>
            <person name="Overmann J."/>
            <person name="Amann R."/>
            <person name="Jetten M.S.M."/>
            <person name="Mascher T."/>
            <person name="Medema M.H."/>
            <person name="Devos D.P."/>
            <person name="Kaster A.-K."/>
            <person name="Ovreas L."/>
            <person name="Rohde M."/>
            <person name="Galperin M.Y."/>
            <person name="Jogler C."/>
        </authorList>
    </citation>
    <scope>NUCLEOTIDE SEQUENCE [LARGE SCALE GENOMIC DNA]</scope>
    <source>
        <strain evidence="2 3">Pla111</strain>
    </source>
</reference>
<feature type="domain" description="Glycoside-hydrolase family GH114 TIM-barrel" evidence="1">
    <location>
        <begin position="67"/>
        <end position="326"/>
    </location>
</feature>
<dbReference type="Gene3D" id="3.20.20.70">
    <property type="entry name" value="Aldolase class I"/>
    <property type="match status" value="1"/>
</dbReference>
<dbReference type="PANTHER" id="PTHR35882">
    <property type="entry name" value="PELA"/>
    <property type="match status" value="1"/>
</dbReference>
<evidence type="ECO:0000259" key="1">
    <source>
        <dbReference type="Pfam" id="PF03537"/>
    </source>
</evidence>
<sequence length="346" mass="39353">MALLLLDLARQTCGPINEEPHLNREDLMLTAPAKMQLFLTAAIATAVASWATQPPILDRPGFSEVASWAYQLTGYEGEALDVLASAPVDLVVIDLARDGASDYFRRDEVRQLQATGKHVLAYFEIAAIESFRPEWDEVPDDLKAGAVDGWEDEQYVRYWDVRWWPFVRARVQQAIGAGFDGAYLDMLTTYEEIDEPVIPIQRRAELMVDLVRRISGLAKDLSPNFKIIPQNCPELAINPHDEALFNELYLAAIDGIALESPFYLPHNKPCREEWCAENRRNAIAIKGQNKLLLGVDYVRGQQRRSDSYKRQRRAGFVPYASIVELDRYNPENDLSRDRAPDESTRR</sequence>
<dbReference type="InterPro" id="IPR016062">
    <property type="entry name" value="TM1410-rel"/>
</dbReference>
<dbReference type="InterPro" id="IPR004352">
    <property type="entry name" value="GH114_TIM-barrel"/>
</dbReference>
<dbReference type="InterPro" id="IPR017853">
    <property type="entry name" value="GH"/>
</dbReference>
<gene>
    <name evidence="2" type="ORF">Pla111_08060</name>
</gene>
<dbReference type="InterPro" id="IPR013785">
    <property type="entry name" value="Aldolase_TIM"/>
</dbReference>
<dbReference type="AlphaFoldDB" id="A0A5C5W9A1"/>
<dbReference type="PANTHER" id="PTHR35882:SF2">
    <property type="entry name" value="PELA"/>
    <property type="match status" value="1"/>
</dbReference>
<name>A0A5C5W9A1_9BACT</name>
<evidence type="ECO:0000313" key="2">
    <source>
        <dbReference type="EMBL" id="TWT47194.1"/>
    </source>
</evidence>
<keyword evidence="3" id="KW-1185">Reference proteome</keyword>
<dbReference type="SUPFAM" id="SSF51445">
    <property type="entry name" value="(Trans)glycosidases"/>
    <property type="match status" value="1"/>
</dbReference>
<organism evidence="2 3">
    <name type="scientific">Botrimarina hoheduenensis</name>
    <dbReference type="NCBI Taxonomy" id="2528000"/>
    <lineage>
        <taxon>Bacteria</taxon>
        <taxon>Pseudomonadati</taxon>
        <taxon>Planctomycetota</taxon>
        <taxon>Planctomycetia</taxon>
        <taxon>Pirellulales</taxon>
        <taxon>Lacipirellulaceae</taxon>
        <taxon>Botrimarina</taxon>
    </lineage>
</organism>